<evidence type="ECO:0000256" key="8">
    <source>
        <dbReference type="RuleBase" id="RU367076"/>
    </source>
</evidence>
<dbReference type="InterPro" id="IPR055207">
    <property type="entry name" value="POLR3C_WHD"/>
</dbReference>
<evidence type="ECO:0000313" key="14">
    <source>
        <dbReference type="Proteomes" id="UP001221413"/>
    </source>
</evidence>
<feature type="region of interest" description="Disordered" evidence="9">
    <location>
        <begin position="238"/>
        <end position="259"/>
    </location>
</feature>
<evidence type="ECO:0000256" key="5">
    <source>
        <dbReference type="ARBA" id="ARBA00023163"/>
    </source>
</evidence>
<dbReference type="InterPro" id="IPR036388">
    <property type="entry name" value="WH-like_DNA-bd_sf"/>
</dbReference>
<feature type="compositionally biased region" description="Polar residues" evidence="9">
    <location>
        <begin position="365"/>
        <end position="376"/>
    </location>
</feature>
<sequence>MQQNAVELCTILVKDTYGELSSRVVAILLEYGRSALHTLVRRVKIPEKVVKQTLVVLIQQHLVLHYTHDEGGRDTTYYECNWLQIYELLHPGRIVRTIEERFGADAAAVVSNFLLLGHARVSDFIAAYGISSKGKPVGALPNGTTINASEATNTAPITTASQISKHIVALMQEKFLVPVQLHHMHPTVDTKNAIRQKVTSEQTTTTAAMQTRVKKAIDEKVIEKMEALSADLDNRNFGLKRKSDHQDGRPRKRTKYSAMQGADDDEWEIDSNVVLRVNHAKFLAIFRNEELVRWVETRIGKVTSLVYAELLKHLEKTTIGHRTEKGLVDGGKKTVISTLDISNTISKDIDLVNSIASAHSAYNGTSQKRSMANGGNNPFDVEENEEGDSDDYDLDADLDDHDTTMNGTHDLSSAAAEKKEQLQHIRKHLALLAEDNNQFVTKQEGSMQYGGWTVDTDRLCQLMRTRELEQIVEERFGGVATRLVRIIKDKGKMDEKGLADTALLRQKDIRAHLGALHERGFLHIQEVPKTAERLPARTFYFFYFDEKMSKVALLNDFYKSMSRILQRIEHERGLNSMLLSKADRTDVKGHEEELLTKKELADLIKWQRSEEKLLGQLMRIDRQVMMFRDW</sequence>
<gene>
    <name evidence="13" type="ORF">Dda_2985</name>
</gene>
<dbReference type="InterPro" id="IPR039748">
    <property type="entry name" value="RPC3"/>
</dbReference>
<dbReference type="PANTHER" id="PTHR12949">
    <property type="entry name" value="RNA POLYMERASE III DNA DIRECTED -RELATED"/>
    <property type="match status" value="1"/>
</dbReference>
<comment type="caution">
    <text evidence="13">The sequence shown here is derived from an EMBL/GenBank/DDBJ whole genome shotgun (WGS) entry which is preliminary data.</text>
</comment>
<evidence type="ECO:0000256" key="9">
    <source>
        <dbReference type="SAM" id="MobiDB-lite"/>
    </source>
</evidence>
<dbReference type="InterPro" id="IPR008806">
    <property type="entry name" value="RNA_pol_III_Rpc82_C"/>
</dbReference>
<keyword evidence="6 8" id="KW-0539">Nucleus</keyword>
<keyword evidence="5 8" id="KW-0804">Transcription</keyword>
<evidence type="ECO:0000313" key="13">
    <source>
        <dbReference type="EMBL" id="KAJ6262180.1"/>
    </source>
</evidence>
<organism evidence="13 14">
    <name type="scientific">Drechslerella dactyloides</name>
    <name type="common">Nematode-trapping fungus</name>
    <name type="synonym">Arthrobotrys dactyloides</name>
    <dbReference type="NCBI Taxonomy" id="74499"/>
    <lineage>
        <taxon>Eukaryota</taxon>
        <taxon>Fungi</taxon>
        <taxon>Dikarya</taxon>
        <taxon>Ascomycota</taxon>
        <taxon>Pezizomycotina</taxon>
        <taxon>Orbiliomycetes</taxon>
        <taxon>Orbiliales</taxon>
        <taxon>Orbiliaceae</taxon>
        <taxon>Drechslerella</taxon>
    </lineage>
</organism>
<comment type="subunit">
    <text evidence="3 8">Component of the RNA polymerase III (Pol III) complex consisting of 17 subunits.</text>
</comment>
<comment type="similarity">
    <text evidence="2 8">Belongs to the RNA polymerase beta chain family.</text>
</comment>
<dbReference type="GO" id="GO:0005666">
    <property type="term" value="C:RNA polymerase III complex"/>
    <property type="evidence" value="ECO:0007669"/>
    <property type="project" value="UniProtKB-UniRule"/>
</dbReference>
<dbReference type="InterPro" id="IPR013197">
    <property type="entry name" value="RNA_pol_III_RPC82-rel_HTH"/>
</dbReference>
<dbReference type="EMBL" id="JAQGDS010000003">
    <property type="protein sequence ID" value="KAJ6262180.1"/>
    <property type="molecule type" value="Genomic_DNA"/>
</dbReference>
<keyword evidence="14" id="KW-1185">Reference proteome</keyword>
<accession>A0AAD6NLD0</accession>
<evidence type="ECO:0000256" key="1">
    <source>
        <dbReference type="ARBA" id="ARBA00004123"/>
    </source>
</evidence>
<dbReference type="Pfam" id="PF08221">
    <property type="entry name" value="HTH_9"/>
    <property type="match status" value="1"/>
</dbReference>
<feature type="compositionally biased region" description="Acidic residues" evidence="9">
    <location>
        <begin position="380"/>
        <end position="391"/>
    </location>
</feature>
<evidence type="ECO:0000259" key="11">
    <source>
        <dbReference type="Pfam" id="PF08221"/>
    </source>
</evidence>
<feature type="region of interest" description="Disordered" evidence="9">
    <location>
        <begin position="365"/>
        <end position="391"/>
    </location>
</feature>
<dbReference type="AlphaFoldDB" id="A0AAD6NLD0"/>
<evidence type="ECO:0000256" key="3">
    <source>
        <dbReference type="ARBA" id="ARBA00011206"/>
    </source>
</evidence>
<evidence type="ECO:0000256" key="4">
    <source>
        <dbReference type="ARBA" id="ARBA00022478"/>
    </source>
</evidence>
<protein>
    <recommendedName>
        <fullName evidence="8">DNA-directed RNA polymerase III subunit RPC3</fullName>
        <shortName evidence="8">RNA polymerase III subunit C3</shortName>
    </recommendedName>
</protein>
<name>A0AAD6NLD0_DREDA</name>
<feature type="domain" description="RNA polymerase III subunit RPC82-related helix-turn-helix" evidence="11">
    <location>
        <begin position="7"/>
        <end position="64"/>
    </location>
</feature>
<dbReference type="GO" id="GO:0006351">
    <property type="term" value="P:DNA-templated transcription"/>
    <property type="evidence" value="ECO:0007669"/>
    <property type="project" value="InterPro"/>
</dbReference>
<evidence type="ECO:0000256" key="2">
    <source>
        <dbReference type="ARBA" id="ARBA00006835"/>
    </source>
</evidence>
<keyword evidence="4 8" id="KW-0240">DNA-directed RNA polymerase</keyword>
<comment type="subcellular location">
    <subcellularLocation>
        <location evidence="1 8">Nucleus</location>
    </subcellularLocation>
</comment>
<dbReference type="Pfam" id="PF20912">
    <property type="entry name" value="RPC3_helical"/>
    <property type="match status" value="1"/>
</dbReference>
<evidence type="ECO:0000259" key="10">
    <source>
        <dbReference type="Pfam" id="PF05645"/>
    </source>
</evidence>
<dbReference type="Pfam" id="PF22536">
    <property type="entry name" value="WHD_POLR3C"/>
    <property type="match status" value="1"/>
</dbReference>
<dbReference type="Pfam" id="PF05645">
    <property type="entry name" value="RNA_pol_Rpc82"/>
    <property type="match status" value="1"/>
</dbReference>
<dbReference type="PANTHER" id="PTHR12949:SF0">
    <property type="entry name" value="DNA-DIRECTED RNA POLYMERASE III SUBUNIT RPC3"/>
    <property type="match status" value="1"/>
</dbReference>
<reference evidence="13" key="1">
    <citation type="submission" date="2023-01" db="EMBL/GenBank/DDBJ databases">
        <title>The chitinases involved in constricting ring structure development in the nematode-trapping fungus Drechslerella dactyloides.</title>
        <authorList>
            <person name="Wang R."/>
            <person name="Zhang L."/>
            <person name="Tang P."/>
            <person name="Li S."/>
            <person name="Liang L."/>
        </authorList>
    </citation>
    <scope>NUCLEOTIDE SEQUENCE</scope>
    <source>
        <strain evidence="13">YMF1.00031</strain>
    </source>
</reference>
<feature type="domain" description="DNA-directed RNA polymerase III subunit RPC3 winged-helix" evidence="12">
    <location>
        <begin position="468"/>
        <end position="543"/>
    </location>
</feature>
<evidence type="ECO:0000259" key="12">
    <source>
        <dbReference type="Pfam" id="PF22536"/>
    </source>
</evidence>
<comment type="function">
    <text evidence="7 8">DNA-dependent RNA polymerase catalyzes the transcription of DNA into RNA using the four ribonucleoside triphosphates as substrates. Specific core component of RNA polymerase III which synthesizes small RNAs, such as 5S rRNA and tRNAs.</text>
</comment>
<evidence type="ECO:0000256" key="6">
    <source>
        <dbReference type="ARBA" id="ARBA00023242"/>
    </source>
</evidence>
<proteinExistence type="inferred from homology"/>
<dbReference type="GO" id="GO:0003697">
    <property type="term" value="F:single-stranded DNA binding"/>
    <property type="evidence" value="ECO:0007669"/>
    <property type="project" value="UniProtKB-UniRule"/>
</dbReference>
<evidence type="ECO:0000256" key="7">
    <source>
        <dbReference type="ARBA" id="ARBA00025127"/>
    </source>
</evidence>
<feature type="domain" description="RNA polymerase III Rpc82 C -terminal" evidence="10">
    <location>
        <begin position="167"/>
        <end position="460"/>
    </location>
</feature>
<dbReference type="Proteomes" id="UP001221413">
    <property type="component" value="Unassembled WGS sequence"/>
</dbReference>
<dbReference type="Gene3D" id="1.10.10.10">
    <property type="entry name" value="Winged helix-like DNA-binding domain superfamily/Winged helix DNA-binding domain"/>
    <property type="match status" value="2"/>
</dbReference>